<feature type="compositionally biased region" description="Basic and acidic residues" evidence="2">
    <location>
        <begin position="357"/>
        <end position="432"/>
    </location>
</feature>
<keyword evidence="1" id="KW-0393">Immunoglobulin domain</keyword>
<dbReference type="GO" id="GO:0005886">
    <property type="term" value="C:plasma membrane"/>
    <property type="evidence" value="ECO:0007669"/>
    <property type="project" value="InterPro"/>
</dbReference>
<dbReference type="InterPro" id="IPR013783">
    <property type="entry name" value="Ig-like_fold"/>
</dbReference>
<keyword evidence="7" id="KW-1185">Reference proteome</keyword>
<keyword evidence="3" id="KW-0472">Membrane</keyword>
<dbReference type="GeneTree" id="ENSGT00940000160248"/>
<dbReference type="GeneID" id="109530568"/>
<name>A0A3Q3D544_HIPCM</name>
<dbReference type="Proteomes" id="UP000264820">
    <property type="component" value="Unplaced"/>
</dbReference>
<dbReference type="SUPFAM" id="SSF48726">
    <property type="entry name" value="Immunoglobulin"/>
    <property type="match status" value="2"/>
</dbReference>
<dbReference type="InterPro" id="IPR013151">
    <property type="entry name" value="Immunoglobulin_dom"/>
</dbReference>
<evidence type="ECO:0000256" key="2">
    <source>
        <dbReference type="SAM" id="MobiDB-lite"/>
    </source>
</evidence>
<organism evidence="6 7">
    <name type="scientific">Hippocampus comes</name>
    <name type="common">Tiger tail seahorse</name>
    <dbReference type="NCBI Taxonomy" id="109280"/>
    <lineage>
        <taxon>Eukaryota</taxon>
        <taxon>Metazoa</taxon>
        <taxon>Chordata</taxon>
        <taxon>Craniata</taxon>
        <taxon>Vertebrata</taxon>
        <taxon>Euteleostomi</taxon>
        <taxon>Actinopterygii</taxon>
        <taxon>Neopterygii</taxon>
        <taxon>Teleostei</taxon>
        <taxon>Neoteleostei</taxon>
        <taxon>Acanthomorphata</taxon>
        <taxon>Syngnathiaria</taxon>
        <taxon>Syngnathiformes</taxon>
        <taxon>Syngnathoidei</taxon>
        <taxon>Syngnathidae</taxon>
        <taxon>Hippocampus</taxon>
    </lineage>
</organism>
<reference evidence="6" key="2">
    <citation type="submission" date="2025-09" db="UniProtKB">
        <authorList>
            <consortium name="Ensembl"/>
        </authorList>
    </citation>
    <scope>IDENTIFICATION</scope>
</reference>
<evidence type="ECO:0000256" key="4">
    <source>
        <dbReference type="SAM" id="SignalP"/>
    </source>
</evidence>
<proteinExistence type="predicted"/>
<feature type="domain" description="Ig-like" evidence="5">
    <location>
        <begin position="146"/>
        <end position="235"/>
    </location>
</feature>
<feature type="domain" description="Ig-like" evidence="5">
    <location>
        <begin position="20"/>
        <end position="140"/>
    </location>
</feature>
<dbReference type="KEGG" id="hcq:109530568"/>
<dbReference type="InterPro" id="IPR036179">
    <property type="entry name" value="Ig-like_dom_sf"/>
</dbReference>
<dbReference type="AlphaFoldDB" id="A0A3Q3D544"/>
<dbReference type="InterPro" id="IPR042474">
    <property type="entry name" value="A33"/>
</dbReference>
<keyword evidence="3" id="KW-1133">Transmembrane helix</keyword>
<dbReference type="Pfam" id="PF00047">
    <property type="entry name" value="ig"/>
    <property type="match status" value="1"/>
</dbReference>
<dbReference type="OrthoDB" id="8825892at2759"/>
<evidence type="ECO:0000313" key="6">
    <source>
        <dbReference type="Ensembl" id="ENSHCOP00000002944.1"/>
    </source>
</evidence>
<reference evidence="6" key="1">
    <citation type="submission" date="2025-08" db="UniProtKB">
        <authorList>
            <consortium name="Ensembl"/>
        </authorList>
    </citation>
    <scope>IDENTIFICATION</scope>
</reference>
<evidence type="ECO:0000313" key="7">
    <source>
        <dbReference type="Proteomes" id="UP000264820"/>
    </source>
</evidence>
<evidence type="ECO:0000256" key="3">
    <source>
        <dbReference type="SAM" id="Phobius"/>
    </source>
</evidence>
<dbReference type="Gene3D" id="2.60.40.10">
    <property type="entry name" value="Immunoglobulins"/>
    <property type="match status" value="2"/>
</dbReference>
<dbReference type="PANTHER" id="PTHR44969">
    <property type="entry name" value="CELL SURFACE A33 ANTIGEN"/>
    <property type="match status" value="1"/>
</dbReference>
<feature type="chain" id="PRO_5018791265" evidence="4">
    <location>
        <begin position="25"/>
        <end position="483"/>
    </location>
</feature>
<dbReference type="Ensembl" id="ENSHCOT00000009567.1">
    <property type="protein sequence ID" value="ENSHCOP00000002944.1"/>
    <property type="gene ID" value="ENSHCOG00000004183.1"/>
</dbReference>
<evidence type="ECO:0000259" key="5">
    <source>
        <dbReference type="PROSITE" id="PS50835"/>
    </source>
</evidence>
<dbReference type="InterPro" id="IPR003599">
    <property type="entry name" value="Ig_sub"/>
</dbReference>
<dbReference type="InterPro" id="IPR007110">
    <property type="entry name" value="Ig-like_dom"/>
</dbReference>
<feature type="compositionally biased region" description="Polar residues" evidence="2">
    <location>
        <begin position="345"/>
        <end position="356"/>
    </location>
</feature>
<keyword evidence="3" id="KW-0812">Transmembrane</keyword>
<feature type="signal peptide" evidence="4">
    <location>
        <begin position="1"/>
        <end position="24"/>
    </location>
</feature>
<feature type="region of interest" description="Disordered" evidence="2">
    <location>
        <begin position="277"/>
        <end position="432"/>
    </location>
</feature>
<dbReference type="PANTHER" id="PTHR44969:SF1">
    <property type="entry name" value="CELL SURFACE A33 ANTIGEN"/>
    <property type="match status" value="1"/>
</dbReference>
<feature type="region of interest" description="Disordered" evidence="2">
    <location>
        <begin position="453"/>
        <end position="483"/>
    </location>
</feature>
<evidence type="ECO:0000256" key="1">
    <source>
        <dbReference type="ARBA" id="ARBA00023319"/>
    </source>
</evidence>
<accession>A0A3Q3D544</accession>
<dbReference type="SMART" id="SM00409">
    <property type="entry name" value="IG"/>
    <property type="match status" value="2"/>
</dbReference>
<dbReference type="PROSITE" id="PS50835">
    <property type="entry name" value="IG_LIKE"/>
    <property type="match status" value="2"/>
</dbReference>
<keyword evidence="4" id="KW-0732">Signal</keyword>
<feature type="transmembrane region" description="Helical" evidence="3">
    <location>
        <begin position="247"/>
        <end position="268"/>
    </location>
</feature>
<dbReference type="STRING" id="109280.ENSHCOP00000002944"/>
<dbReference type="RefSeq" id="XP_019749963.1">
    <property type="nucleotide sequence ID" value="XM_019894404.1"/>
</dbReference>
<protein>
    <submittedName>
        <fullName evidence="6">Cell surface A33 antigen-like</fullName>
    </submittedName>
</protein>
<sequence>MTGTKRLAWQHLLLTLTVLPACRSLQVSIPQEEYEVASGEDIILTCSFIPAKPNFNMLLLTWEAYPDVVEDPMEPVATYFLNNAVDIAPPYEGRAFMEVDIVKQQSTLHLTKVTVQDSRHFQCSVKIPNDDEGTTAASTSLLVLVPPSKPLCRLQGTAEYWHNVTLNCMSEEGSPKPTYEWKSYSVESIPRRFPPKTTEKDGALSLFNISRETSGFFICVSTNRVGSDSCNFTLAVMPGGMNFGSTAGIIGGVVAGFILLGILIFCCYKKRSKKNKNVDSSSKEIPFSDAPAARPQYQDEESNAETNQVEYKDAVPQNSHNMGTVGLTQEEDNDFGSESGRYMNEQDQASQRNQYHGSRECLDRNEYRGSRDRLDDRRDSRDRLDDHRNRYGGSRDRLEERNDYRGSRDKLEERNDYRGSRDRLDDQRSRFSHDRLDDQRNLYGGSRDRLEERNEYRGSRDRLDDQRDRYGGNRERLYDDYNH</sequence>
<dbReference type="OMA" id="PTYSWKT"/>